<name>A0A6J7AJX7_9ZZZZ</name>
<evidence type="ECO:0000313" key="4">
    <source>
        <dbReference type="EMBL" id="CAB4833194.1"/>
    </source>
</evidence>
<dbReference type="Gene3D" id="3.90.226.10">
    <property type="entry name" value="2-enoyl-CoA Hydratase, Chain A, domain 1"/>
    <property type="match status" value="1"/>
</dbReference>
<dbReference type="EMBL" id="CAEZYF010000001">
    <property type="protein sequence ID" value="CAB4704527.1"/>
    <property type="molecule type" value="Genomic_DNA"/>
</dbReference>
<dbReference type="InterPro" id="IPR014748">
    <property type="entry name" value="Enoyl-CoA_hydra_C"/>
</dbReference>
<dbReference type="Gene3D" id="1.10.12.10">
    <property type="entry name" value="Lyase 2-enoyl-coa Hydratase, Chain A, domain 2"/>
    <property type="match status" value="1"/>
</dbReference>
<dbReference type="AlphaFoldDB" id="A0A6J7AJX7"/>
<evidence type="ECO:0000313" key="2">
    <source>
        <dbReference type="EMBL" id="CAB4364249.1"/>
    </source>
</evidence>
<evidence type="ECO:0000256" key="1">
    <source>
        <dbReference type="ARBA" id="ARBA00005254"/>
    </source>
</evidence>
<proteinExistence type="inferred from homology"/>
<dbReference type="CDD" id="cd06558">
    <property type="entry name" value="crotonase-like"/>
    <property type="match status" value="1"/>
</dbReference>
<dbReference type="EMBL" id="CAESGF010000011">
    <property type="protein sequence ID" value="CAB4364249.1"/>
    <property type="molecule type" value="Genomic_DNA"/>
</dbReference>
<organism evidence="4">
    <name type="scientific">freshwater metagenome</name>
    <dbReference type="NCBI Taxonomy" id="449393"/>
    <lineage>
        <taxon>unclassified sequences</taxon>
        <taxon>metagenomes</taxon>
        <taxon>ecological metagenomes</taxon>
    </lineage>
</organism>
<evidence type="ECO:0000313" key="3">
    <source>
        <dbReference type="EMBL" id="CAB4704527.1"/>
    </source>
</evidence>
<dbReference type="PANTHER" id="PTHR43802:SF1">
    <property type="entry name" value="IP11341P-RELATED"/>
    <property type="match status" value="1"/>
</dbReference>
<dbReference type="InterPro" id="IPR001753">
    <property type="entry name" value="Enoyl-CoA_hydra/iso"/>
</dbReference>
<accession>A0A6J7AJX7</accession>
<gene>
    <name evidence="3" type="ORF">UFOPK2656_00265</name>
    <name evidence="4" type="ORF">UFOPK3099_02312</name>
    <name evidence="5" type="ORF">UFOPK3651_01654</name>
    <name evidence="2" type="ORF">UFOPK4189_02013</name>
</gene>
<comment type="similarity">
    <text evidence="1">Belongs to the enoyl-CoA hydratase/isomerase family.</text>
</comment>
<dbReference type="EMBL" id="CAFAAV010000221">
    <property type="protein sequence ID" value="CAB4833194.1"/>
    <property type="molecule type" value="Genomic_DNA"/>
</dbReference>
<protein>
    <submittedName>
        <fullName evidence="4">Unannotated protein</fullName>
    </submittedName>
</protein>
<dbReference type="EMBL" id="CAFBMT010000008">
    <property type="protein sequence ID" value="CAB4933764.1"/>
    <property type="molecule type" value="Genomic_DNA"/>
</dbReference>
<dbReference type="InterPro" id="IPR029045">
    <property type="entry name" value="ClpP/crotonase-like_dom_sf"/>
</dbReference>
<dbReference type="PANTHER" id="PTHR43802">
    <property type="entry name" value="ENOYL-COA HYDRATASE"/>
    <property type="match status" value="1"/>
</dbReference>
<dbReference type="Pfam" id="PF00378">
    <property type="entry name" value="ECH_1"/>
    <property type="match status" value="1"/>
</dbReference>
<reference evidence="4" key="1">
    <citation type="submission" date="2020-05" db="EMBL/GenBank/DDBJ databases">
        <authorList>
            <person name="Chiriac C."/>
            <person name="Salcher M."/>
            <person name="Ghai R."/>
            <person name="Kavagutti S V."/>
        </authorList>
    </citation>
    <scope>NUCLEOTIDE SEQUENCE</scope>
</reference>
<sequence>MTDDLPEYVHYDVADAVCTITLDNPGRHNAWNHDMERQYWAALDRAAVDADVRAIVLTGAGTSFCPGLDSKRLAGVVGGGGLVLAGRRSQHYALTIPKPMIAAINGACAGIGIVQALVCDIRFMARSARISTAYAKLGIPAEYGLSWLLPKLIGVEHALDLLYTAKRVEADEALRIGLVSRVCDDSTVLAEAQAYARALATGSSPISMAAMRRQVWGDLSRDYTEANQVWLETMVRMNIPTDNPDFGEGVAALVEKRPATFIALPADAVLPPLPPFMEQ</sequence>
<dbReference type="SUPFAM" id="SSF52096">
    <property type="entry name" value="ClpP/crotonase"/>
    <property type="match status" value="1"/>
</dbReference>
<evidence type="ECO:0000313" key="5">
    <source>
        <dbReference type="EMBL" id="CAB4933764.1"/>
    </source>
</evidence>